<protein>
    <submittedName>
        <fullName evidence="7">FAD-linked oxidoreductase pyvE</fullName>
    </submittedName>
</protein>
<dbReference type="PROSITE" id="PS51387">
    <property type="entry name" value="FAD_PCMH"/>
    <property type="match status" value="1"/>
</dbReference>
<dbReference type="Gene3D" id="3.40.462.20">
    <property type="match status" value="1"/>
</dbReference>
<comment type="caution">
    <text evidence="7">The sequence shown here is derived from an EMBL/GenBank/DDBJ whole genome shotgun (WGS) entry which is preliminary data.</text>
</comment>
<dbReference type="Pfam" id="PF01565">
    <property type="entry name" value="FAD_binding_4"/>
    <property type="match status" value="1"/>
</dbReference>
<evidence type="ECO:0000313" key="7">
    <source>
        <dbReference type="EMBL" id="KAK5994884.1"/>
    </source>
</evidence>
<feature type="domain" description="FAD-binding PCMH-type" evidence="6">
    <location>
        <begin position="34"/>
        <end position="204"/>
    </location>
</feature>
<dbReference type="SUPFAM" id="SSF56176">
    <property type="entry name" value="FAD-binding/transporter-associated domain-like"/>
    <property type="match status" value="1"/>
</dbReference>
<dbReference type="EMBL" id="JAVFKD010000004">
    <property type="protein sequence ID" value="KAK5994884.1"/>
    <property type="molecule type" value="Genomic_DNA"/>
</dbReference>
<dbReference type="PANTHER" id="PTHR42973">
    <property type="entry name" value="BINDING OXIDOREDUCTASE, PUTATIVE (AFU_ORTHOLOGUE AFUA_1G17690)-RELATED"/>
    <property type="match status" value="1"/>
</dbReference>
<name>A0ABR0SRT9_9HYPO</name>
<evidence type="ECO:0000256" key="4">
    <source>
        <dbReference type="ARBA" id="ARBA00022827"/>
    </source>
</evidence>
<dbReference type="Gene3D" id="3.30.43.10">
    <property type="entry name" value="Uridine Diphospho-n-acetylenolpyruvylglucosamine Reductase, domain 2"/>
    <property type="match status" value="1"/>
</dbReference>
<dbReference type="InterPro" id="IPR050416">
    <property type="entry name" value="FAD-linked_Oxidoreductase"/>
</dbReference>
<accession>A0ABR0SRT9</accession>
<dbReference type="Pfam" id="PF08031">
    <property type="entry name" value="BBE"/>
    <property type="match status" value="1"/>
</dbReference>
<dbReference type="InterPro" id="IPR016167">
    <property type="entry name" value="FAD-bd_PCMH_sub1"/>
</dbReference>
<evidence type="ECO:0000313" key="8">
    <source>
        <dbReference type="Proteomes" id="UP001338125"/>
    </source>
</evidence>
<proteinExistence type="inferred from homology"/>
<dbReference type="InterPro" id="IPR016166">
    <property type="entry name" value="FAD-bd_PCMH"/>
</dbReference>
<dbReference type="PANTHER" id="PTHR42973:SF39">
    <property type="entry name" value="FAD-BINDING PCMH-TYPE DOMAIN-CONTAINING PROTEIN"/>
    <property type="match status" value="1"/>
</dbReference>
<keyword evidence="8" id="KW-1185">Reference proteome</keyword>
<keyword evidence="3" id="KW-0285">Flavoprotein</keyword>
<gene>
    <name evidence="7" type="ORF">PT974_03271</name>
</gene>
<dbReference type="InterPro" id="IPR016169">
    <property type="entry name" value="FAD-bd_PCMH_sub2"/>
</dbReference>
<comment type="similarity">
    <text evidence="2">Belongs to the oxygen-dependent FAD-linked oxidoreductase family.</text>
</comment>
<dbReference type="InterPro" id="IPR006094">
    <property type="entry name" value="Oxid_FAD_bind_N"/>
</dbReference>
<evidence type="ECO:0000256" key="3">
    <source>
        <dbReference type="ARBA" id="ARBA00022630"/>
    </source>
</evidence>
<sequence length="467" mass="51014">MPDLQQLRQDLAGVDVLAPGDEGYEASLKRWSAACEKEATVVVRPTSASEVAVAIRFAVASKLPLTVACGTHASSGSSSSEGMVIDLSKMRNVDVDVEGMKVSFGGGCLWADVDGALEKYDLATVGGIVNHTGVGGLSLGGGHGYLTSRHGLTVDNIISMEVVLADGSIVETSDSENKDLFWALRGAGQQFGVVTRFTNRVHKQGLIWGGAIGFTPDKLEQLVAFVNEFHDRDNREGHCMALSLGYAPDASRALMVIPFFQGSEEDGKKYFSVLFEMEQVFNNTGAMTVAKVNSLFNGVFAHGRRRLTGSSNLQMPLKAEVFKEAGEMFWGFCDKRPDMELSAISIEIFPTHRIREVSNSAMAYANRGDYYDIVPVLGWMDGSLDGEVRTFNRYWCDYFRKANGYTQTSPDGPVGRYVNTEPDGVSPMDAFGGNLGRLRELKKKYDPGNVFHKWHGFTNAELEETDS</sequence>
<evidence type="ECO:0000256" key="1">
    <source>
        <dbReference type="ARBA" id="ARBA00001974"/>
    </source>
</evidence>
<dbReference type="Gene3D" id="3.30.465.10">
    <property type="match status" value="1"/>
</dbReference>
<dbReference type="Proteomes" id="UP001338125">
    <property type="component" value="Unassembled WGS sequence"/>
</dbReference>
<organism evidence="7 8">
    <name type="scientific">Cladobotryum mycophilum</name>
    <dbReference type="NCBI Taxonomy" id="491253"/>
    <lineage>
        <taxon>Eukaryota</taxon>
        <taxon>Fungi</taxon>
        <taxon>Dikarya</taxon>
        <taxon>Ascomycota</taxon>
        <taxon>Pezizomycotina</taxon>
        <taxon>Sordariomycetes</taxon>
        <taxon>Hypocreomycetidae</taxon>
        <taxon>Hypocreales</taxon>
        <taxon>Hypocreaceae</taxon>
        <taxon>Cladobotryum</taxon>
    </lineage>
</organism>
<comment type="cofactor">
    <cofactor evidence="1">
        <name>FAD</name>
        <dbReference type="ChEBI" id="CHEBI:57692"/>
    </cofactor>
</comment>
<dbReference type="InterPro" id="IPR012951">
    <property type="entry name" value="BBE"/>
</dbReference>
<keyword evidence="4" id="KW-0274">FAD</keyword>
<dbReference type="InterPro" id="IPR036318">
    <property type="entry name" value="FAD-bd_PCMH-like_sf"/>
</dbReference>
<evidence type="ECO:0000256" key="5">
    <source>
        <dbReference type="ARBA" id="ARBA00023002"/>
    </source>
</evidence>
<evidence type="ECO:0000256" key="2">
    <source>
        <dbReference type="ARBA" id="ARBA00005466"/>
    </source>
</evidence>
<keyword evidence="5" id="KW-0560">Oxidoreductase</keyword>
<reference evidence="7 8" key="1">
    <citation type="submission" date="2024-01" db="EMBL/GenBank/DDBJ databases">
        <title>Complete genome of Cladobotryum mycophilum ATHUM6906.</title>
        <authorList>
            <person name="Christinaki A.C."/>
            <person name="Myridakis A.I."/>
            <person name="Kouvelis V.N."/>
        </authorList>
    </citation>
    <scope>NUCLEOTIDE SEQUENCE [LARGE SCALE GENOMIC DNA]</scope>
    <source>
        <strain evidence="7 8">ATHUM6906</strain>
    </source>
</reference>
<evidence type="ECO:0000259" key="6">
    <source>
        <dbReference type="PROSITE" id="PS51387"/>
    </source>
</evidence>